<gene>
    <name evidence="2" type="ORF">ACFSNB_14140</name>
</gene>
<dbReference type="SUPFAM" id="SSF51206">
    <property type="entry name" value="cAMP-binding domain-like"/>
    <property type="match status" value="2"/>
</dbReference>
<accession>A0ABW5CCC7</accession>
<dbReference type="RefSeq" id="WP_377317667.1">
    <property type="nucleotide sequence ID" value="NZ_JBHUIY010000031.1"/>
</dbReference>
<feature type="domain" description="Cyclic nucleotide-binding" evidence="1">
    <location>
        <begin position="531"/>
        <end position="611"/>
    </location>
</feature>
<dbReference type="PROSITE" id="PS50042">
    <property type="entry name" value="CNMP_BINDING_3"/>
    <property type="match status" value="1"/>
</dbReference>
<dbReference type="InterPro" id="IPR018490">
    <property type="entry name" value="cNMP-bd_dom_sf"/>
</dbReference>
<dbReference type="EMBL" id="JBHUIY010000031">
    <property type="protein sequence ID" value="MFD2234949.1"/>
    <property type="molecule type" value="Genomic_DNA"/>
</dbReference>
<dbReference type="SMART" id="SM00100">
    <property type="entry name" value="cNMP"/>
    <property type="match status" value="1"/>
</dbReference>
<evidence type="ECO:0000259" key="1">
    <source>
        <dbReference type="PROSITE" id="PS50042"/>
    </source>
</evidence>
<dbReference type="Pfam" id="PF00027">
    <property type="entry name" value="cNMP_binding"/>
    <property type="match status" value="1"/>
</dbReference>
<reference evidence="3" key="1">
    <citation type="journal article" date="2019" name="Int. J. Syst. Evol. Microbiol.">
        <title>The Global Catalogue of Microorganisms (GCM) 10K type strain sequencing project: providing services to taxonomists for standard genome sequencing and annotation.</title>
        <authorList>
            <consortium name="The Broad Institute Genomics Platform"/>
            <consortium name="The Broad Institute Genome Sequencing Center for Infectious Disease"/>
            <person name="Wu L."/>
            <person name="Ma J."/>
        </authorList>
    </citation>
    <scope>NUCLEOTIDE SEQUENCE [LARGE SCALE GENOMIC DNA]</scope>
    <source>
        <strain evidence="3">KCTC 15012</strain>
    </source>
</reference>
<dbReference type="CDD" id="cd00038">
    <property type="entry name" value="CAP_ED"/>
    <property type="match status" value="1"/>
</dbReference>
<evidence type="ECO:0000313" key="3">
    <source>
        <dbReference type="Proteomes" id="UP001597296"/>
    </source>
</evidence>
<dbReference type="Pfam" id="PF23023">
    <property type="entry name" value="Anti-Pycsar_Apyc1"/>
    <property type="match status" value="1"/>
</dbReference>
<sequence length="759" mass="82370">MAAGSRRRPALPPPGGAIPGGALRVVSVAPGIWWVEVAEADLRVLCGCPADSVKHLIKRGLILETERGGVRFETGPNAILLSDMPLQNGAFCNLAEFPILQMLYRQGMILPGHPNNRGDRPLLIGLPGQLAAQLDYVARGNYGLLSVEEMLAAGVPPDTAQEWMRIKLRFAFGAIRPTSELIDTCPLGDAPVVLPGGVGLRRVALNRFEFSWRGETALVDLTLGGGRTYQTPYRLGYHDLERGYFSVVHCGEGDGWDAERPTVATILMVQGRVYLIDAGPNIDSSLQALGIGVAEVAGIFHTHCHDDHFCGLTTLFRADHRIKYFAVPAVRASVAKKLAALTGLDEDSFGAFFEVHDLTLGAWNPIEGMEVLPLFSPHPVETAVFHFRTPWEDGYRSYAHLADIVSLDVLAQMVDDDESRHGISSETMSQVRADYLIPADVKKLDIGGGLIHGNAEDFRDDRSGKIVLAHTALPLTREQKSIGSGAPFGTVDVLIPAHQDESPRAARDFLAAAFPGVPEHQLRILLNHPVVTFNPETILLRRGARGEALHLLLTGLVETIEPDSDHSSILSAGAMVGESVALSGAAAPETYRALSFVRALRIPAPLYRSFVARNQMTGRITRLAELRDFFGHTWLFGENLSNLTVTRLAEAAKPCRLAPVEGIATAGRDQLLLVRQGGLVRRLGGVVVERGGVGEPFNESEVLFRQPSPGTLVAAEATELLLLPGDLVRSIPMARWKLLELHQRRQRTLPPSLGVEPSI</sequence>
<proteinExistence type="predicted"/>
<dbReference type="Gene3D" id="3.60.15.10">
    <property type="entry name" value="Ribonuclease Z/Hydroxyacylglutathione hydrolase-like"/>
    <property type="match status" value="1"/>
</dbReference>
<name>A0ABW5CCC7_9PROT</name>
<dbReference type="InterPro" id="IPR036866">
    <property type="entry name" value="RibonucZ/Hydroxyglut_hydro"/>
</dbReference>
<protein>
    <submittedName>
        <fullName evidence="2">Cyclic nucleotide-binding domain-containing protein</fullName>
    </submittedName>
</protein>
<organism evidence="2 3">
    <name type="scientific">Phaeospirillum tilakii</name>
    <dbReference type="NCBI Taxonomy" id="741673"/>
    <lineage>
        <taxon>Bacteria</taxon>
        <taxon>Pseudomonadati</taxon>
        <taxon>Pseudomonadota</taxon>
        <taxon>Alphaproteobacteria</taxon>
        <taxon>Rhodospirillales</taxon>
        <taxon>Rhodospirillaceae</taxon>
        <taxon>Phaeospirillum</taxon>
    </lineage>
</organism>
<dbReference type="Proteomes" id="UP001597296">
    <property type="component" value="Unassembled WGS sequence"/>
</dbReference>
<comment type="caution">
    <text evidence="2">The sequence shown here is derived from an EMBL/GenBank/DDBJ whole genome shotgun (WGS) entry which is preliminary data.</text>
</comment>
<dbReference type="Gene3D" id="2.60.120.10">
    <property type="entry name" value="Jelly Rolls"/>
    <property type="match status" value="1"/>
</dbReference>
<dbReference type="SUPFAM" id="SSF56281">
    <property type="entry name" value="Metallo-hydrolase/oxidoreductase"/>
    <property type="match status" value="1"/>
</dbReference>
<dbReference type="InterPro" id="IPR014710">
    <property type="entry name" value="RmlC-like_jellyroll"/>
</dbReference>
<dbReference type="InterPro" id="IPR000595">
    <property type="entry name" value="cNMP-bd_dom"/>
</dbReference>
<keyword evidence="3" id="KW-1185">Reference proteome</keyword>
<evidence type="ECO:0000313" key="2">
    <source>
        <dbReference type="EMBL" id="MFD2234949.1"/>
    </source>
</evidence>